<dbReference type="GO" id="GO:0000976">
    <property type="term" value="F:transcription cis-regulatory region binding"/>
    <property type="evidence" value="ECO:0007669"/>
    <property type="project" value="TreeGrafter"/>
</dbReference>
<gene>
    <name evidence="6" type="primary">walR_72</name>
    <name evidence="6" type="ORF">SDC9_153434</name>
</gene>
<proteinExistence type="predicted"/>
<dbReference type="Pfam" id="PF00486">
    <property type="entry name" value="Trans_reg_C"/>
    <property type="match status" value="1"/>
</dbReference>
<keyword evidence="3" id="KW-0238">DNA-binding</keyword>
<keyword evidence="2" id="KW-0902">Two-component regulatory system</keyword>
<dbReference type="InterPro" id="IPR001789">
    <property type="entry name" value="Sig_transdc_resp-reg_receiver"/>
</dbReference>
<dbReference type="GO" id="GO:0005829">
    <property type="term" value="C:cytosol"/>
    <property type="evidence" value="ECO:0007669"/>
    <property type="project" value="TreeGrafter"/>
</dbReference>
<dbReference type="GO" id="GO:0032993">
    <property type="term" value="C:protein-DNA complex"/>
    <property type="evidence" value="ECO:0007669"/>
    <property type="project" value="TreeGrafter"/>
</dbReference>
<dbReference type="CDD" id="cd00383">
    <property type="entry name" value="trans_reg_C"/>
    <property type="match status" value="1"/>
</dbReference>
<dbReference type="EMBL" id="VSSQ01052070">
    <property type="protein sequence ID" value="MPN06178.1"/>
    <property type="molecule type" value="Genomic_DNA"/>
</dbReference>
<dbReference type="InterPro" id="IPR016032">
    <property type="entry name" value="Sig_transdc_resp-reg_C-effctor"/>
</dbReference>
<feature type="domain" description="OmpR/PhoB-type" evidence="5">
    <location>
        <begin position="110"/>
        <end position="209"/>
    </location>
</feature>
<dbReference type="PROSITE" id="PS51755">
    <property type="entry name" value="OMPR_PHOB"/>
    <property type="match status" value="1"/>
</dbReference>
<dbReference type="PANTHER" id="PTHR48111">
    <property type="entry name" value="REGULATOR OF RPOS"/>
    <property type="match status" value="1"/>
</dbReference>
<dbReference type="Gene3D" id="1.10.10.10">
    <property type="entry name" value="Winged helix-like DNA-binding domain superfamily/Winged helix DNA-binding domain"/>
    <property type="match status" value="1"/>
</dbReference>
<evidence type="ECO:0000256" key="1">
    <source>
        <dbReference type="ARBA" id="ARBA00022553"/>
    </source>
</evidence>
<evidence type="ECO:0000259" key="4">
    <source>
        <dbReference type="PROSITE" id="PS50110"/>
    </source>
</evidence>
<reference evidence="6" key="1">
    <citation type="submission" date="2019-08" db="EMBL/GenBank/DDBJ databases">
        <authorList>
            <person name="Kucharzyk K."/>
            <person name="Murdoch R.W."/>
            <person name="Higgins S."/>
            <person name="Loffler F."/>
        </authorList>
    </citation>
    <scope>NUCLEOTIDE SEQUENCE</scope>
</reference>
<dbReference type="SMART" id="SM00862">
    <property type="entry name" value="Trans_reg_C"/>
    <property type="match status" value="1"/>
</dbReference>
<dbReference type="InterPro" id="IPR001867">
    <property type="entry name" value="OmpR/PhoB-type_DNA-bd"/>
</dbReference>
<name>A0A645EVV6_9ZZZZ</name>
<dbReference type="AlphaFoldDB" id="A0A645EVV6"/>
<evidence type="ECO:0000313" key="6">
    <source>
        <dbReference type="EMBL" id="MPN06178.1"/>
    </source>
</evidence>
<dbReference type="SUPFAM" id="SSF46894">
    <property type="entry name" value="C-terminal effector domain of the bipartite response regulators"/>
    <property type="match status" value="1"/>
</dbReference>
<comment type="caution">
    <text evidence="6">The sequence shown here is derived from an EMBL/GenBank/DDBJ whole genome shotgun (WGS) entry which is preliminary data.</text>
</comment>
<accession>A0A645EVV6</accession>
<evidence type="ECO:0000259" key="5">
    <source>
        <dbReference type="PROSITE" id="PS51755"/>
    </source>
</evidence>
<organism evidence="6">
    <name type="scientific">bioreactor metagenome</name>
    <dbReference type="NCBI Taxonomy" id="1076179"/>
    <lineage>
        <taxon>unclassified sequences</taxon>
        <taxon>metagenomes</taxon>
        <taxon>ecological metagenomes</taxon>
    </lineage>
</organism>
<dbReference type="PANTHER" id="PTHR48111:SF2">
    <property type="entry name" value="RESPONSE REGULATOR SAER"/>
    <property type="match status" value="1"/>
</dbReference>
<dbReference type="InterPro" id="IPR011006">
    <property type="entry name" value="CheY-like_superfamily"/>
</dbReference>
<dbReference type="GO" id="GO:0006355">
    <property type="term" value="P:regulation of DNA-templated transcription"/>
    <property type="evidence" value="ECO:0007669"/>
    <property type="project" value="InterPro"/>
</dbReference>
<dbReference type="Gene3D" id="6.10.250.690">
    <property type="match status" value="1"/>
</dbReference>
<dbReference type="Gene3D" id="3.40.50.2300">
    <property type="match status" value="1"/>
</dbReference>
<evidence type="ECO:0000256" key="2">
    <source>
        <dbReference type="ARBA" id="ARBA00023012"/>
    </source>
</evidence>
<protein>
    <submittedName>
        <fullName evidence="6">Transcriptional regulatory protein WalR</fullName>
    </submittedName>
</protein>
<dbReference type="SUPFAM" id="SSF52172">
    <property type="entry name" value="CheY-like"/>
    <property type="match status" value="1"/>
</dbReference>
<feature type="domain" description="Response regulatory" evidence="4">
    <location>
        <begin position="1"/>
        <end position="100"/>
    </location>
</feature>
<dbReference type="PROSITE" id="PS50110">
    <property type="entry name" value="RESPONSE_REGULATORY"/>
    <property type="match status" value="1"/>
</dbReference>
<keyword evidence="1" id="KW-0597">Phosphoprotein</keyword>
<dbReference type="GO" id="GO:0000156">
    <property type="term" value="F:phosphorelay response regulator activity"/>
    <property type="evidence" value="ECO:0007669"/>
    <property type="project" value="TreeGrafter"/>
</dbReference>
<dbReference type="FunFam" id="1.10.10.10:FF:000018">
    <property type="entry name" value="DNA-binding response regulator ResD"/>
    <property type="match status" value="1"/>
</dbReference>
<dbReference type="InterPro" id="IPR039420">
    <property type="entry name" value="WalR-like"/>
</dbReference>
<dbReference type="SMART" id="SM00448">
    <property type="entry name" value="REC"/>
    <property type="match status" value="1"/>
</dbReference>
<dbReference type="CDD" id="cd17574">
    <property type="entry name" value="REC_OmpR"/>
    <property type="match status" value="1"/>
</dbReference>
<evidence type="ECO:0000256" key="3">
    <source>
        <dbReference type="ARBA" id="ARBA00023125"/>
    </source>
</evidence>
<sequence>MRIYLSNEGYQIYYAYNGVDGLEQFKNHEIHLCIFDIMMPKMNGFELAKSVRESSNAPILFLTAKSSIDDRILGLNLGGDDYISKPFNPLEIVARVKSNLRRAYQTNVSTDELELDGLTLKSNSLSCIKDGVEIFLTPTEFKILSLLMKSPNKIFTKVQIYEQINGEYLQNDDNTMMVHMSKLRDKIEDDSRNPKYIKTIRGLGYKFETKKD</sequence>
<dbReference type="Pfam" id="PF00072">
    <property type="entry name" value="Response_reg"/>
    <property type="match status" value="1"/>
</dbReference>
<dbReference type="InterPro" id="IPR036388">
    <property type="entry name" value="WH-like_DNA-bd_sf"/>
</dbReference>